<comment type="similarity">
    <text evidence="8">Belongs to the acetokinase family.</text>
</comment>
<evidence type="ECO:0000256" key="4">
    <source>
        <dbReference type="ARBA" id="ARBA00022741"/>
    </source>
</evidence>
<evidence type="ECO:0000256" key="6">
    <source>
        <dbReference type="ARBA" id="ARBA00022840"/>
    </source>
</evidence>
<accession>A0ABS6G261</accession>
<name>A0ABS6G261_9FIRM</name>
<dbReference type="EC" id="2.7.2.7" evidence="8"/>
<evidence type="ECO:0000256" key="5">
    <source>
        <dbReference type="ARBA" id="ARBA00022777"/>
    </source>
</evidence>
<evidence type="ECO:0000256" key="7">
    <source>
        <dbReference type="ARBA" id="ARBA00048596"/>
    </source>
</evidence>
<evidence type="ECO:0000256" key="1">
    <source>
        <dbReference type="ARBA" id="ARBA00004496"/>
    </source>
</evidence>
<comment type="catalytic activity">
    <reaction evidence="7 8">
        <text>butanoate + ATP = butanoyl phosphate + ADP</text>
        <dbReference type="Rhea" id="RHEA:13585"/>
        <dbReference type="ChEBI" id="CHEBI:17968"/>
        <dbReference type="ChEBI" id="CHEBI:30616"/>
        <dbReference type="ChEBI" id="CHEBI:58079"/>
        <dbReference type="ChEBI" id="CHEBI:456216"/>
        <dbReference type="EC" id="2.7.2.7"/>
    </reaction>
</comment>
<keyword evidence="6 8" id="KW-0067">ATP-binding</keyword>
<keyword evidence="3 8" id="KW-0808">Transferase</keyword>
<evidence type="ECO:0000256" key="3">
    <source>
        <dbReference type="ARBA" id="ARBA00022679"/>
    </source>
</evidence>
<gene>
    <name evidence="8 9" type="primary">buk</name>
    <name evidence="9" type="ORF">KQI88_05230</name>
</gene>
<sequence length="354" mass="39011">MSFKILAINPGSTSTKIAIYEDTKEIYKKNIEHPSEEIAKYKSITDQYEMRYKQIMDFLNENNFNVKELTAVVGRGGPLPPVRSGAYRVNDAMVDRLKNRPIIEHASNLGAIIAKEIAESIGVEAFIYDSISVDELDDIARISGVADIERQSLTHCLNMRAAAIKTAGNIGKNYKECNFVVAHLGGGISLSAHKKGRMVDMVSDVEGPFSPERAGVLPTDKLVSMCYTNEQPIVKKKLRGNGGLVSYLNTNSALEVENRINNGDEYAKLVYEAMAYQIAKAIGELSVVLEGKIDKIILTGGIAYSKMLTDWIVKRVAFIAPVEILPGENELESLALGALRVLKGEEEAYEYDLN</sequence>
<dbReference type="PANTHER" id="PTHR21060">
    <property type="entry name" value="ACETATE KINASE"/>
    <property type="match status" value="1"/>
</dbReference>
<proteinExistence type="inferred from homology"/>
<keyword evidence="2 8" id="KW-0963">Cytoplasm</keyword>
<dbReference type="PROSITE" id="PS01075">
    <property type="entry name" value="ACETATE_KINASE_1"/>
    <property type="match status" value="1"/>
</dbReference>
<dbReference type="PIRSF" id="PIRSF036458">
    <property type="entry name" value="Butyrate_kin"/>
    <property type="match status" value="1"/>
</dbReference>
<comment type="subcellular location">
    <subcellularLocation>
        <location evidence="1 8">Cytoplasm</location>
    </subcellularLocation>
</comment>
<evidence type="ECO:0000256" key="8">
    <source>
        <dbReference type="HAMAP-Rule" id="MF_00542"/>
    </source>
</evidence>
<dbReference type="Proteomes" id="UP000779508">
    <property type="component" value="Unassembled WGS sequence"/>
</dbReference>
<dbReference type="NCBIfam" id="TIGR02707">
    <property type="entry name" value="butyr_kinase"/>
    <property type="match status" value="1"/>
</dbReference>
<dbReference type="NCBIfam" id="NF002834">
    <property type="entry name" value="PRK03011.1-5"/>
    <property type="match status" value="1"/>
</dbReference>
<keyword evidence="4 8" id="KW-0547">Nucleotide-binding</keyword>
<dbReference type="RefSeq" id="WP_216415309.1">
    <property type="nucleotide sequence ID" value="NZ_JAHLQK010000002.1"/>
</dbReference>
<keyword evidence="5 8" id="KW-0418">Kinase</keyword>
<dbReference type="PANTHER" id="PTHR21060:SF3">
    <property type="entry name" value="BUTYRATE KINASE 2-RELATED"/>
    <property type="match status" value="1"/>
</dbReference>
<keyword evidence="10" id="KW-1185">Reference proteome</keyword>
<dbReference type="InterPro" id="IPR011245">
    <property type="entry name" value="Butyrate_kin"/>
</dbReference>
<dbReference type="HAMAP" id="MF_00542">
    <property type="entry name" value="Butyrate_kinase"/>
    <property type="match status" value="1"/>
</dbReference>
<dbReference type="CDD" id="cd24011">
    <property type="entry name" value="ASKHA_NBD_BK"/>
    <property type="match status" value="1"/>
</dbReference>
<organism evidence="9 10">
    <name type="scientific">Alkaliphilus flagellatus</name>
    <dbReference type="NCBI Taxonomy" id="2841507"/>
    <lineage>
        <taxon>Bacteria</taxon>
        <taxon>Bacillati</taxon>
        <taxon>Bacillota</taxon>
        <taxon>Clostridia</taxon>
        <taxon>Peptostreptococcales</taxon>
        <taxon>Natronincolaceae</taxon>
        <taxon>Alkaliphilus</taxon>
    </lineage>
</organism>
<evidence type="ECO:0000313" key="10">
    <source>
        <dbReference type="Proteomes" id="UP000779508"/>
    </source>
</evidence>
<dbReference type="InterPro" id="IPR000890">
    <property type="entry name" value="Aliphatic_acid_kin_short-chain"/>
</dbReference>
<protein>
    <recommendedName>
        <fullName evidence="8">Probable butyrate kinase</fullName>
        <shortName evidence="8">BK</shortName>
        <ecNumber evidence="8">2.7.2.7</ecNumber>
    </recommendedName>
    <alternativeName>
        <fullName evidence="8">Branched-chain carboxylic acid kinase</fullName>
    </alternativeName>
</protein>
<comment type="caution">
    <text evidence="9">The sequence shown here is derived from an EMBL/GenBank/DDBJ whole genome shotgun (WGS) entry which is preliminary data.</text>
</comment>
<dbReference type="PROSITE" id="PS01076">
    <property type="entry name" value="ACETATE_KINASE_2"/>
    <property type="match status" value="1"/>
</dbReference>
<evidence type="ECO:0000256" key="2">
    <source>
        <dbReference type="ARBA" id="ARBA00022490"/>
    </source>
</evidence>
<evidence type="ECO:0000313" key="9">
    <source>
        <dbReference type="EMBL" id="MBU5675812.1"/>
    </source>
</evidence>
<dbReference type="EMBL" id="JAHLQK010000002">
    <property type="protein sequence ID" value="MBU5675812.1"/>
    <property type="molecule type" value="Genomic_DNA"/>
</dbReference>
<reference evidence="9 10" key="1">
    <citation type="submission" date="2021-06" db="EMBL/GenBank/DDBJ databases">
        <authorList>
            <person name="Sun Q."/>
            <person name="Li D."/>
        </authorList>
    </citation>
    <scope>NUCLEOTIDE SEQUENCE [LARGE SCALE GENOMIC DNA]</scope>
    <source>
        <strain evidence="9 10">MSJ-5</strain>
    </source>
</reference>
<dbReference type="InterPro" id="IPR023865">
    <property type="entry name" value="Aliphatic_acid_kinase_CS"/>
</dbReference>
<dbReference type="GO" id="GO:0047761">
    <property type="term" value="F:butyrate kinase activity"/>
    <property type="evidence" value="ECO:0007669"/>
    <property type="project" value="UniProtKB-EC"/>
</dbReference>
<dbReference type="Pfam" id="PF00871">
    <property type="entry name" value="Acetate_kinase"/>
    <property type="match status" value="1"/>
</dbReference>